<dbReference type="CDD" id="cd00229">
    <property type="entry name" value="SGNH_hydrolase"/>
    <property type="match status" value="1"/>
</dbReference>
<dbReference type="AlphaFoldDB" id="A0A1F6BDZ4"/>
<dbReference type="STRING" id="1798401.A2363_01155"/>
<sequence>MNVFSLFAAAVFAAESIISPIPDNTPVVVPPPAQPEISFGEIVSPPVVLGTETEATPSPTPTAPPVIQTKKKSYTIAFLGDSMIDTMGPDLPAVKHRLENMYRSTTFTLLNYGAGGTNIEYGIERITSGYTYLGNTIPSLASTHPDIVVVESFGYNPFPVADGVTRHWLALARAVDTLRASIPGVKIVIAATIAPNASVFGDGALSWNAQQKQEKVTEINAYIESTIKFAQSQHIPLANAYHASGGNTRYINAGDHIHYSDAGRALFAQKVTDAIAANHLLQ</sequence>
<comment type="caution">
    <text evidence="2">The sequence shown here is derived from an EMBL/GenBank/DDBJ whole genome shotgun (WGS) entry which is preliminary data.</text>
</comment>
<proteinExistence type="predicted"/>
<dbReference type="Gene3D" id="3.40.50.1110">
    <property type="entry name" value="SGNH hydrolase"/>
    <property type="match status" value="1"/>
</dbReference>
<dbReference type="InterPro" id="IPR013830">
    <property type="entry name" value="SGNH_hydro"/>
</dbReference>
<name>A0A1F6BDZ4_9BACT</name>
<dbReference type="EMBL" id="MFKE01000018">
    <property type="protein sequence ID" value="OGG35098.1"/>
    <property type="molecule type" value="Genomic_DNA"/>
</dbReference>
<dbReference type="InterPro" id="IPR036514">
    <property type="entry name" value="SGNH_hydro_sf"/>
</dbReference>
<dbReference type="Pfam" id="PF13472">
    <property type="entry name" value="Lipase_GDSL_2"/>
    <property type="match status" value="1"/>
</dbReference>
<dbReference type="SUPFAM" id="SSF52266">
    <property type="entry name" value="SGNH hydrolase"/>
    <property type="match status" value="1"/>
</dbReference>
<evidence type="ECO:0000259" key="1">
    <source>
        <dbReference type="Pfam" id="PF13472"/>
    </source>
</evidence>
<organism evidence="2 3">
    <name type="scientific">Candidatus Gottesmanbacteria bacterium RIFOXYB1_FULL_47_11</name>
    <dbReference type="NCBI Taxonomy" id="1798401"/>
    <lineage>
        <taxon>Bacteria</taxon>
        <taxon>Candidatus Gottesmaniibacteriota</taxon>
    </lineage>
</organism>
<gene>
    <name evidence="2" type="ORF">A2363_01155</name>
</gene>
<protein>
    <recommendedName>
        <fullName evidence="1">SGNH hydrolase-type esterase domain-containing protein</fullName>
    </recommendedName>
</protein>
<accession>A0A1F6BDZ4</accession>
<evidence type="ECO:0000313" key="2">
    <source>
        <dbReference type="EMBL" id="OGG35098.1"/>
    </source>
</evidence>
<dbReference type="Proteomes" id="UP000176186">
    <property type="component" value="Unassembled WGS sequence"/>
</dbReference>
<feature type="domain" description="SGNH hydrolase-type esterase" evidence="1">
    <location>
        <begin position="78"/>
        <end position="265"/>
    </location>
</feature>
<dbReference type="PANTHER" id="PTHR30383">
    <property type="entry name" value="THIOESTERASE 1/PROTEASE 1/LYSOPHOSPHOLIPASE L1"/>
    <property type="match status" value="1"/>
</dbReference>
<reference evidence="2 3" key="1">
    <citation type="journal article" date="2016" name="Nat. Commun.">
        <title>Thousands of microbial genomes shed light on interconnected biogeochemical processes in an aquifer system.</title>
        <authorList>
            <person name="Anantharaman K."/>
            <person name="Brown C.T."/>
            <person name="Hug L.A."/>
            <person name="Sharon I."/>
            <person name="Castelle C.J."/>
            <person name="Probst A.J."/>
            <person name="Thomas B.C."/>
            <person name="Singh A."/>
            <person name="Wilkins M.J."/>
            <person name="Karaoz U."/>
            <person name="Brodie E.L."/>
            <person name="Williams K.H."/>
            <person name="Hubbard S.S."/>
            <person name="Banfield J.F."/>
        </authorList>
    </citation>
    <scope>NUCLEOTIDE SEQUENCE [LARGE SCALE GENOMIC DNA]</scope>
</reference>
<dbReference type="InterPro" id="IPR051532">
    <property type="entry name" value="Ester_Hydrolysis_Enzymes"/>
</dbReference>
<evidence type="ECO:0000313" key="3">
    <source>
        <dbReference type="Proteomes" id="UP000176186"/>
    </source>
</evidence>